<name>A0A250IF76_9BACT</name>
<gene>
    <name evidence="1" type="ORF">MEBOL_003950</name>
</gene>
<dbReference type="InterPro" id="IPR006917">
    <property type="entry name" value="SOUL_heme-bd"/>
</dbReference>
<dbReference type="PANTHER" id="PTHR11220">
    <property type="entry name" value="HEME-BINDING PROTEIN-RELATED"/>
    <property type="match status" value="1"/>
</dbReference>
<dbReference type="Pfam" id="PF04832">
    <property type="entry name" value="SOUL"/>
    <property type="match status" value="1"/>
</dbReference>
<accession>A0A250IF76</accession>
<organism evidence="1 2">
    <name type="scientific">Melittangium boletus DSM 14713</name>
    <dbReference type="NCBI Taxonomy" id="1294270"/>
    <lineage>
        <taxon>Bacteria</taxon>
        <taxon>Pseudomonadati</taxon>
        <taxon>Myxococcota</taxon>
        <taxon>Myxococcia</taxon>
        <taxon>Myxococcales</taxon>
        <taxon>Cystobacterineae</taxon>
        <taxon>Archangiaceae</taxon>
        <taxon>Melittangium</taxon>
    </lineage>
</organism>
<evidence type="ECO:0000313" key="2">
    <source>
        <dbReference type="Proteomes" id="UP000217289"/>
    </source>
</evidence>
<dbReference type="PANTHER" id="PTHR11220:SF58">
    <property type="entry name" value="SOUL HEME-BINDING FAMILY PROTEIN"/>
    <property type="match status" value="1"/>
</dbReference>
<reference evidence="1 2" key="1">
    <citation type="submission" date="2017-06" db="EMBL/GenBank/DDBJ databases">
        <authorList>
            <person name="Kim H.J."/>
            <person name="Triplett B.A."/>
        </authorList>
    </citation>
    <scope>NUCLEOTIDE SEQUENCE [LARGE SCALE GENOMIC DNA]</scope>
    <source>
        <strain evidence="1 2">DSM 14713</strain>
    </source>
</reference>
<sequence length="205" mass="22968">MNKQRQTMLWASSAALMGALGWVGWRRWRREIETPSYQVLATKGGLEVRQYGPAVVAATDLQGSFTESLRAGFHLLAGYIFGGNQRHQSIAMTAPVGLQRRGNAWRMTFVMPSSFSSLETLPAPNDSRVQLEPVPGRRVAVRRFSGSATEAAMKEEEAWLLAELRRQGLRPVGAPVLAQYNAPFVPPFMRRNEIHIDVQPLEWVH</sequence>
<dbReference type="Proteomes" id="UP000217289">
    <property type="component" value="Chromosome"/>
</dbReference>
<dbReference type="AlphaFoldDB" id="A0A250IF76"/>
<dbReference type="EMBL" id="CP022163">
    <property type="protein sequence ID" value="ATB30489.1"/>
    <property type="molecule type" value="Genomic_DNA"/>
</dbReference>
<protein>
    <submittedName>
        <fullName evidence="1">Soul heme-binding family protein</fullName>
    </submittedName>
</protein>
<dbReference type="InterPro" id="IPR011256">
    <property type="entry name" value="Reg_factor_effector_dom_sf"/>
</dbReference>
<dbReference type="RefSeq" id="WP_245919934.1">
    <property type="nucleotide sequence ID" value="NZ_CP022163.1"/>
</dbReference>
<evidence type="ECO:0000313" key="1">
    <source>
        <dbReference type="EMBL" id="ATB30489.1"/>
    </source>
</evidence>
<keyword evidence="2" id="KW-1185">Reference proteome</keyword>
<dbReference type="KEGG" id="mbd:MEBOL_003950"/>
<proteinExistence type="predicted"/>
<dbReference type="SUPFAM" id="SSF55136">
    <property type="entry name" value="Probable bacterial effector-binding domain"/>
    <property type="match status" value="1"/>
</dbReference>
<dbReference type="Gene3D" id="3.20.80.10">
    <property type="entry name" value="Regulatory factor, effector binding domain"/>
    <property type="match status" value="1"/>
</dbReference>